<proteinExistence type="predicted"/>
<reference evidence="3 4" key="1">
    <citation type="submission" date="2021-01" db="EMBL/GenBank/DDBJ databases">
        <title>Whole genome shotgun sequence of Catellatospora bangladeshensis NBRC 107357.</title>
        <authorList>
            <person name="Komaki H."/>
            <person name="Tamura T."/>
        </authorList>
    </citation>
    <scope>NUCLEOTIDE SEQUENCE [LARGE SCALE GENOMIC DNA]</scope>
    <source>
        <strain evidence="3 4">NBRC 107357</strain>
    </source>
</reference>
<dbReference type="InterPro" id="IPR043504">
    <property type="entry name" value="Peptidase_S1_PA_chymotrypsin"/>
</dbReference>
<dbReference type="Gene3D" id="2.40.10.10">
    <property type="entry name" value="Trypsin-like serine proteases"/>
    <property type="match status" value="2"/>
</dbReference>
<keyword evidence="2" id="KW-0732">Signal</keyword>
<gene>
    <name evidence="3" type="ORF">Cba03nite_48180</name>
</gene>
<accession>A0A8J3JUP0</accession>
<dbReference type="InterPro" id="IPR009003">
    <property type="entry name" value="Peptidase_S1_PA"/>
</dbReference>
<sequence>MAAMTHTPSRRARTGWSVAALLVMAVLLPPTGASAAEEPKTEQPGTAPAEAVPGGFRTWEDLSEAQTRLNTAADDILSVDSPGYAGTIAAPENGELHIYWKGEVPADAQERAARTGVPVKFLPARYSEAELAAEVDRLGADSRVGTAAPQVDGSGLAVTVSTDADREAILAEARLPLSVTVERKPDLLFNRQADISPYWGGARWNNLSTGGSCSTGFSVNWAGQPRMLTAGHCGNNGQVARIGTATQPNTTIVADVNARDTQMLNRPPNRTFAGRIYTGAWNSSSSIRVGGSTVDYVGNWICTGGSFSGEHCNAKVYAVNTSVLGMAPMTYAAKVPGTPAAGNCIAAPGDSGGPVYSHGLFVTWPLKIEIAALARGTITAGYLDTPCVSLGVWKTGSYRVFYAPVRRPLFSPYVGSLTFYGASLL</sequence>
<keyword evidence="4" id="KW-1185">Reference proteome</keyword>
<dbReference type="SUPFAM" id="SSF50494">
    <property type="entry name" value="Trypsin-like serine proteases"/>
    <property type="match status" value="1"/>
</dbReference>
<organism evidence="3 4">
    <name type="scientific">Catellatospora bangladeshensis</name>
    <dbReference type="NCBI Taxonomy" id="310355"/>
    <lineage>
        <taxon>Bacteria</taxon>
        <taxon>Bacillati</taxon>
        <taxon>Actinomycetota</taxon>
        <taxon>Actinomycetes</taxon>
        <taxon>Micromonosporales</taxon>
        <taxon>Micromonosporaceae</taxon>
        <taxon>Catellatospora</taxon>
    </lineage>
</organism>
<dbReference type="Proteomes" id="UP000601223">
    <property type="component" value="Unassembled WGS sequence"/>
</dbReference>
<dbReference type="EMBL" id="BONF01000029">
    <property type="protein sequence ID" value="GIF83469.1"/>
    <property type="molecule type" value="Genomic_DNA"/>
</dbReference>
<feature type="signal peptide" evidence="2">
    <location>
        <begin position="1"/>
        <end position="35"/>
    </location>
</feature>
<dbReference type="PROSITE" id="PS00134">
    <property type="entry name" value="TRYPSIN_HIS"/>
    <property type="match status" value="1"/>
</dbReference>
<comment type="caution">
    <text evidence="3">The sequence shown here is derived from an EMBL/GenBank/DDBJ whole genome shotgun (WGS) entry which is preliminary data.</text>
</comment>
<dbReference type="GO" id="GO:0006508">
    <property type="term" value="P:proteolysis"/>
    <property type="evidence" value="ECO:0007669"/>
    <property type="project" value="InterPro"/>
</dbReference>
<dbReference type="AlphaFoldDB" id="A0A8J3JUP0"/>
<evidence type="ECO:0000313" key="3">
    <source>
        <dbReference type="EMBL" id="GIF83469.1"/>
    </source>
</evidence>
<dbReference type="CDD" id="cd21112">
    <property type="entry name" value="alphaLP-like"/>
    <property type="match status" value="1"/>
</dbReference>
<evidence type="ECO:0000256" key="1">
    <source>
        <dbReference type="SAM" id="MobiDB-lite"/>
    </source>
</evidence>
<evidence type="ECO:0000256" key="2">
    <source>
        <dbReference type="SAM" id="SignalP"/>
    </source>
</evidence>
<feature type="chain" id="PRO_5035203066" evidence="2">
    <location>
        <begin position="36"/>
        <end position="425"/>
    </location>
</feature>
<dbReference type="GO" id="GO:0004252">
    <property type="term" value="F:serine-type endopeptidase activity"/>
    <property type="evidence" value="ECO:0007669"/>
    <property type="project" value="InterPro"/>
</dbReference>
<protein>
    <submittedName>
        <fullName evidence="3">Uncharacterized protein</fullName>
    </submittedName>
</protein>
<evidence type="ECO:0000313" key="4">
    <source>
        <dbReference type="Proteomes" id="UP000601223"/>
    </source>
</evidence>
<dbReference type="InterPro" id="IPR018114">
    <property type="entry name" value="TRYPSIN_HIS"/>
</dbReference>
<name>A0A8J3JUP0_9ACTN</name>
<feature type="region of interest" description="Disordered" evidence="1">
    <location>
        <begin position="33"/>
        <end position="54"/>
    </location>
</feature>